<keyword evidence="4 7" id="KW-0812">Transmembrane</keyword>
<sequence length="191" mass="21484">TISAVAIATMWTQYVYSNQDYGFLKSLFRVLGLRALADIQWTGPRFIFTSMLIAFCFGSVGYFMLILLAGMERIPKELYEFSRLEGASIFVQFTRITLPLIRNVFRTCIVLWSVATFNFFVWAQMFSPIPVPETITPVYYLYNVVFGSSMFAASSNINVGTGAAVGAILTILVVVLYSAINLAIPEKRLEY</sequence>
<keyword evidence="6 7" id="KW-0472">Membrane</keyword>
<feature type="transmembrane region" description="Helical" evidence="7">
    <location>
        <begin position="138"/>
        <end position="157"/>
    </location>
</feature>
<dbReference type="PANTHER" id="PTHR30193">
    <property type="entry name" value="ABC TRANSPORTER PERMEASE PROTEIN"/>
    <property type="match status" value="1"/>
</dbReference>
<evidence type="ECO:0000256" key="7">
    <source>
        <dbReference type="SAM" id="Phobius"/>
    </source>
</evidence>
<dbReference type="Pfam" id="PF00528">
    <property type="entry name" value="BPD_transp_1"/>
    <property type="match status" value="1"/>
</dbReference>
<dbReference type="AlphaFoldDB" id="X1LU76"/>
<organism evidence="9">
    <name type="scientific">marine sediment metagenome</name>
    <dbReference type="NCBI Taxonomy" id="412755"/>
    <lineage>
        <taxon>unclassified sequences</taxon>
        <taxon>metagenomes</taxon>
        <taxon>ecological metagenomes</taxon>
    </lineage>
</organism>
<dbReference type="SUPFAM" id="SSF161098">
    <property type="entry name" value="MetI-like"/>
    <property type="match status" value="1"/>
</dbReference>
<dbReference type="GO" id="GO:0005886">
    <property type="term" value="C:plasma membrane"/>
    <property type="evidence" value="ECO:0007669"/>
    <property type="project" value="UniProtKB-SubCell"/>
</dbReference>
<evidence type="ECO:0000313" key="9">
    <source>
        <dbReference type="EMBL" id="GAI22922.1"/>
    </source>
</evidence>
<dbReference type="Gene3D" id="1.10.3720.10">
    <property type="entry name" value="MetI-like"/>
    <property type="match status" value="1"/>
</dbReference>
<dbReference type="EMBL" id="BARV01020044">
    <property type="protein sequence ID" value="GAI22922.1"/>
    <property type="molecule type" value="Genomic_DNA"/>
</dbReference>
<dbReference type="PROSITE" id="PS50928">
    <property type="entry name" value="ABC_TM1"/>
    <property type="match status" value="1"/>
</dbReference>
<dbReference type="InterPro" id="IPR051393">
    <property type="entry name" value="ABC_transporter_permease"/>
</dbReference>
<dbReference type="PANTHER" id="PTHR30193:SF37">
    <property type="entry name" value="INNER MEMBRANE ABC TRANSPORTER PERMEASE PROTEIN YCJO"/>
    <property type="match status" value="1"/>
</dbReference>
<gene>
    <name evidence="9" type="ORF">S06H3_33565</name>
</gene>
<evidence type="ECO:0000256" key="6">
    <source>
        <dbReference type="ARBA" id="ARBA00023136"/>
    </source>
</evidence>
<evidence type="ECO:0000256" key="4">
    <source>
        <dbReference type="ARBA" id="ARBA00022692"/>
    </source>
</evidence>
<feature type="transmembrane region" description="Helical" evidence="7">
    <location>
        <begin position="46"/>
        <end position="69"/>
    </location>
</feature>
<dbReference type="CDD" id="cd06261">
    <property type="entry name" value="TM_PBP2"/>
    <property type="match status" value="1"/>
</dbReference>
<keyword evidence="3" id="KW-1003">Cell membrane</keyword>
<dbReference type="InterPro" id="IPR000515">
    <property type="entry name" value="MetI-like"/>
</dbReference>
<evidence type="ECO:0000259" key="8">
    <source>
        <dbReference type="PROSITE" id="PS50928"/>
    </source>
</evidence>
<name>X1LU76_9ZZZZ</name>
<feature type="domain" description="ABC transmembrane type-1" evidence="8">
    <location>
        <begin position="1"/>
        <end position="180"/>
    </location>
</feature>
<feature type="transmembrane region" description="Helical" evidence="7">
    <location>
        <begin position="104"/>
        <end position="126"/>
    </location>
</feature>
<evidence type="ECO:0000256" key="1">
    <source>
        <dbReference type="ARBA" id="ARBA00004651"/>
    </source>
</evidence>
<proteinExistence type="predicted"/>
<keyword evidence="2" id="KW-0813">Transport</keyword>
<feature type="non-terminal residue" evidence="9">
    <location>
        <position position="1"/>
    </location>
</feature>
<dbReference type="InterPro" id="IPR035906">
    <property type="entry name" value="MetI-like_sf"/>
</dbReference>
<keyword evidence="5 7" id="KW-1133">Transmembrane helix</keyword>
<comment type="caution">
    <text evidence="9">The sequence shown here is derived from an EMBL/GenBank/DDBJ whole genome shotgun (WGS) entry which is preliminary data.</text>
</comment>
<protein>
    <recommendedName>
        <fullName evidence="8">ABC transmembrane type-1 domain-containing protein</fullName>
    </recommendedName>
</protein>
<evidence type="ECO:0000256" key="3">
    <source>
        <dbReference type="ARBA" id="ARBA00022475"/>
    </source>
</evidence>
<evidence type="ECO:0000256" key="2">
    <source>
        <dbReference type="ARBA" id="ARBA00022448"/>
    </source>
</evidence>
<evidence type="ECO:0000256" key="5">
    <source>
        <dbReference type="ARBA" id="ARBA00022989"/>
    </source>
</evidence>
<accession>X1LU76</accession>
<reference evidence="9" key="1">
    <citation type="journal article" date="2014" name="Front. Microbiol.">
        <title>High frequency of phylogenetically diverse reductive dehalogenase-homologous genes in deep subseafloor sedimentary metagenomes.</title>
        <authorList>
            <person name="Kawai M."/>
            <person name="Futagami T."/>
            <person name="Toyoda A."/>
            <person name="Takaki Y."/>
            <person name="Nishi S."/>
            <person name="Hori S."/>
            <person name="Arai W."/>
            <person name="Tsubouchi T."/>
            <person name="Morono Y."/>
            <person name="Uchiyama I."/>
            <person name="Ito T."/>
            <person name="Fujiyama A."/>
            <person name="Inagaki F."/>
            <person name="Takami H."/>
        </authorList>
    </citation>
    <scope>NUCLEOTIDE SEQUENCE</scope>
    <source>
        <strain evidence="9">Expedition CK06-06</strain>
    </source>
</reference>
<comment type="subcellular location">
    <subcellularLocation>
        <location evidence="1">Cell membrane</location>
        <topology evidence="1">Multi-pass membrane protein</topology>
    </subcellularLocation>
</comment>
<feature type="transmembrane region" description="Helical" evidence="7">
    <location>
        <begin position="163"/>
        <end position="184"/>
    </location>
</feature>
<dbReference type="GO" id="GO:0055085">
    <property type="term" value="P:transmembrane transport"/>
    <property type="evidence" value="ECO:0007669"/>
    <property type="project" value="InterPro"/>
</dbReference>